<reference evidence="8" key="1">
    <citation type="submission" date="2023-01" db="EMBL/GenBank/DDBJ databases">
        <title>Genome assembly of the deep-sea coral Lophelia pertusa.</title>
        <authorList>
            <person name="Herrera S."/>
            <person name="Cordes E."/>
        </authorList>
    </citation>
    <scope>NUCLEOTIDE SEQUENCE</scope>
    <source>
        <strain evidence="8">USNM1676648</strain>
        <tissue evidence="8">Polyp</tissue>
    </source>
</reference>
<keyword evidence="2" id="KW-0436">Ligase</keyword>
<dbReference type="GO" id="GO:0006433">
    <property type="term" value="P:prolyl-tRNA aminoacylation"/>
    <property type="evidence" value="ECO:0007669"/>
    <property type="project" value="InterPro"/>
</dbReference>
<protein>
    <recommendedName>
        <fullName evidence="1">proline--tRNA ligase</fullName>
        <ecNumber evidence="1">6.1.1.15</ecNumber>
    </recommendedName>
</protein>
<feature type="domain" description="Proline-tRNA ligase class II C-terminal" evidence="7">
    <location>
        <begin position="165"/>
        <end position="249"/>
    </location>
</feature>
<dbReference type="EC" id="6.1.1.15" evidence="1"/>
<dbReference type="FunFam" id="3.40.50.800:FF:000005">
    <property type="entry name" value="bifunctional glutamate/proline--tRNA ligase"/>
    <property type="match status" value="1"/>
</dbReference>
<sequence>MLRVSEFLGSHHSDCGSNDNGSWDNQGLVLPPRVASIQAVIIPCSLTASLPEAEKSKLLDKCIELEDRLKASGVRAKGDFRDNYSPGWKCNYWKLKGVPLRIEVGLRDVKAEQAIVVRRDTGDKHTIQQAGIEEYIQETLERVHTDMYDRAKKEMEANLAVAHTWSEFNAMLDKQKIIHVPFCGEGPCEGNIEKDSARDQDLESGAPSMGAKSLCIPFDQPMEITADTKCVHPQCGNAAKFYTLFGRSY</sequence>
<keyword evidence="9" id="KW-1185">Reference proteome</keyword>
<evidence type="ECO:0000259" key="7">
    <source>
        <dbReference type="SMART" id="SM00946"/>
    </source>
</evidence>
<dbReference type="Pfam" id="PF03129">
    <property type="entry name" value="HGTP_anticodon"/>
    <property type="match status" value="1"/>
</dbReference>
<dbReference type="InterPro" id="IPR004154">
    <property type="entry name" value="Anticodon-bd"/>
</dbReference>
<dbReference type="InterPro" id="IPR004499">
    <property type="entry name" value="Pro-tRNA-ligase_IIa_arc-type"/>
</dbReference>
<comment type="caution">
    <text evidence="8">The sequence shown here is derived from an EMBL/GenBank/DDBJ whole genome shotgun (WGS) entry which is preliminary data.</text>
</comment>
<dbReference type="SUPFAM" id="SSF64586">
    <property type="entry name" value="C-terminal domain of ProRS"/>
    <property type="match status" value="1"/>
</dbReference>
<proteinExistence type="predicted"/>
<dbReference type="PANTHER" id="PTHR43382">
    <property type="entry name" value="PROLYL-TRNA SYNTHETASE"/>
    <property type="match status" value="1"/>
</dbReference>
<evidence type="ECO:0000256" key="1">
    <source>
        <dbReference type="ARBA" id="ARBA00012831"/>
    </source>
</evidence>
<dbReference type="Gene3D" id="3.40.50.800">
    <property type="entry name" value="Anticodon-binding domain"/>
    <property type="match status" value="1"/>
</dbReference>
<name>A0A9X0CWW7_9CNID</name>
<evidence type="ECO:0000256" key="3">
    <source>
        <dbReference type="ARBA" id="ARBA00022741"/>
    </source>
</evidence>
<evidence type="ECO:0000313" key="8">
    <source>
        <dbReference type="EMBL" id="KAJ7378551.1"/>
    </source>
</evidence>
<dbReference type="EMBL" id="MU826365">
    <property type="protein sequence ID" value="KAJ7378551.1"/>
    <property type="molecule type" value="Genomic_DNA"/>
</dbReference>
<dbReference type="GO" id="GO:0017101">
    <property type="term" value="C:aminoacyl-tRNA synthetase multienzyme complex"/>
    <property type="evidence" value="ECO:0007669"/>
    <property type="project" value="TreeGrafter"/>
</dbReference>
<evidence type="ECO:0000256" key="4">
    <source>
        <dbReference type="ARBA" id="ARBA00022840"/>
    </source>
</evidence>
<dbReference type="OrthoDB" id="1350766at2759"/>
<dbReference type="SUPFAM" id="SSF52954">
    <property type="entry name" value="Class II aaRS ABD-related"/>
    <property type="match status" value="1"/>
</dbReference>
<evidence type="ECO:0000313" key="9">
    <source>
        <dbReference type="Proteomes" id="UP001163046"/>
    </source>
</evidence>
<keyword evidence="5" id="KW-0648">Protein biosynthesis</keyword>
<accession>A0A9X0CWW7</accession>
<dbReference type="InterPro" id="IPR017449">
    <property type="entry name" value="Pro-tRNA_synth_II"/>
</dbReference>
<dbReference type="Pfam" id="PF09180">
    <property type="entry name" value="ProRS-C_1"/>
    <property type="match status" value="1"/>
</dbReference>
<dbReference type="Gene3D" id="3.30.110.30">
    <property type="entry name" value="C-terminal domain of ProRS"/>
    <property type="match status" value="1"/>
</dbReference>
<evidence type="ECO:0000256" key="6">
    <source>
        <dbReference type="ARBA" id="ARBA00023146"/>
    </source>
</evidence>
<dbReference type="SMART" id="SM00946">
    <property type="entry name" value="ProRS-C_1"/>
    <property type="match status" value="1"/>
</dbReference>
<keyword evidence="6" id="KW-0030">Aminoacyl-tRNA synthetase</keyword>
<keyword evidence="3" id="KW-0547">Nucleotide-binding</keyword>
<dbReference type="CDD" id="cd00862">
    <property type="entry name" value="ProRS_anticodon_zinc"/>
    <property type="match status" value="1"/>
</dbReference>
<evidence type="ECO:0000256" key="5">
    <source>
        <dbReference type="ARBA" id="ARBA00022917"/>
    </source>
</evidence>
<dbReference type="AlphaFoldDB" id="A0A9X0CWW7"/>
<dbReference type="InterPro" id="IPR016061">
    <property type="entry name" value="Pro-tRNA_ligase_II_C"/>
</dbReference>
<dbReference type="Proteomes" id="UP001163046">
    <property type="component" value="Unassembled WGS sequence"/>
</dbReference>
<dbReference type="GO" id="GO:0005524">
    <property type="term" value="F:ATP binding"/>
    <property type="evidence" value="ECO:0007669"/>
    <property type="project" value="UniProtKB-KW"/>
</dbReference>
<dbReference type="FunFam" id="3.30.110.30:FF:000001">
    <property type="entry name" value="Bifunctional glutamate/proline--tRNA ligase"/>
    <property type="match status" value="1"/>
</dbReference>
<organism evidence="8 9">
    <name type="scientific">Desmophyllum pertusum</name>
    <dbReference type="NCBI Taxonomy" id="174260"/>
    <lineage>
        <taxon>Eukaryota</taxon>
        <taxon>Metazoa</taxon>
        <taxon>Cnidaria</taxon>
        <taxon>Anthozoa</taxon>
        <taxon>Hexacorallia</taxon>
        <taxon>Scleractinia</taxon>
        <taxon>Caryophylliina</taxon>
        <taxon>Caryophylliidae</taxon>
        <taxon>Desmophyllum</taxon>
    </lineage>
</organism>
<dbReference type="InterPro" id="IPR036621">
    <property type="entry name" value="Anticodon-bd_dom_sf"/>
</dbReference>
<dbReference type="GO" id="GO:0004827">
    <property type="term" value="F:proline-tRNA ligase activity"/>
    <property type="evidence" value="ECO:0007669"/>
    <property type="project" value="UniProtKB-EC"/>
</dbReference>
<gene>
    <name evidence="8" type="ORF">OS493_022537</name>
</gene>
<dbReference type="GO" id="GO:0005737">
    <property type="term" value="C:cytoplasm"/>
    <property type="evidence" value="ECO:0007669"/>
    <property type="project" value="InterPro"/>
</dbReference>
<dbReference type="PANTHER" id="PTHR43382:SF2">
    <property type="entry name" value="BIFUNCTIONAL GLUTAMATE_PROLINE--TRNA LIGASE"/>
    <property type="match status" value="1"/>
</dbReference>
<keyword evidence="4" id="KW-0067">ATP-binding</keyword>
<evidence type="ECO:0000256" key="2">
    <source>
        <dbReference type="ARBA" id="ARBA00022598"/>
    </source>
</evidence>